<dbReference type="Proteomes" id="UP000027661">
    <property type="component" value="Unassembled WGS sequence"/>
</dbReference>
<dbReference type="RefSeq" id="WP_032953362.1">
    <property type="nucleotide sequence ID" value="NZ_JNHM01000106.1"/>
</dbReference>
<dbReference type="AlphaFoldDB" id="A0A069S7L6"/>
<accession>A0A069S7L6</accession>
<name>A0A069S7L6_PHOVU</name>
<organism evidence="1 2">
    <name type="scientific">Phocaeicola vulgatus str. 3975 RP4</name>
    <dbReference type="NCBI Taxonomy" id="1339352"/>
    <lineage>
        <taxon>Bacteria</taxon>
        <taxon>Pseudomonadati</taxon>
        <taxon>Bacteroidota</taxon>
        <taxon>Bacteroidia</taxon>
        <taxon>Bacteroidales</taxon>
        <taxon>Bacteroidaceae</taxon>
        <taxon>Phocaeicola</taxon>
    </lineage>
</organism>
<dbReference type="PATRIC" id="fig|1339352.3.peg.3354"/>
<sequence length="209" mass="24222">MKTRFLLGVLLLFSITMQGQQVKVNYENITNSLPVILQEYFRMQGVQHLNLTIKGEFNGKRAKLKKISCNNGVFTERELLPDFVHFILVDSVETLDFMVAPYKEDSIRLTCFYPPVDNMPLFTDTVRLDRHKILMETYTPGDGFDIPIISYTSGISVQGGIWFCGLRDSKVEPRKWYEKYGIDDYVYYTIRLEEDKPSSKGTVYVKISK</sequence>
<reference evidence="1 2" key="1">
    <citation type="submission" date="2014-04" db="EMBL/GenBank/DDBJ databases">
        <authorList>
            <person name="Sears C."/>
            <person name="Carroll K."/>
            <person name="Sack B.R."/>
            <person name="Qadri F."/>
            <person name="Myers L.L."/>
            <person name="Chung G.-T."/>
            <person name="Escheverria P."/>
            <person name="Fraser C.M."/>
            <person name="Sadzewicz L."/>
            <person name="Shefchek K.A."/>
            <person name="Tallon L."/>
            <person name="Das S.P."/>
            <person name="Daugherty S."/>
            <person name="Mongodin E.F."/>
        </authorList>
    </citation>
    <scope>NUCLEOTIDE SEQUENCE [LARGE SCALE GENOMIC DNA]</scope>
    <source>
        <strain evidence="1 2">3975 RP4</strain>
    </source>
</reference>
<evidence type="ECO:0000313" key="2">
    <source>
        <dbReference type="Proteomes" id="UP000027661"/>
    </source>
</evidence>
<protein>
    <submittedName>
        <fullName evidence="1">Uncharacterized protein</fullName>
    </submittedName>
</protein>
<evidence type="ECO:0000313" key="1">
    <source>
        <dbReference type="EMBL" id="KDS47217.1"/>
    </source>
</evidence>
<comment type="caution">
    <text evidence="1">The sequence shown here is derived from an EMBL/GenBank/DDBJ whole genome shotgun (WGS) entry which is preliminary data.</text>
</comment>
<proteinExistence type="predicted"/>
<gene>
    <name evidence="1" type="ORF">M099_3542</name>
</gene>
<dbReference type="EMBL" id="JNHM01000106">
    <property type="protein sequence ID" value="KDS47217.1"/>
    <property type="molecule type" value="Genomic_DNA"/>
</dbReference>